<comment type="subcellular location">
    <subcellularLocation>
        <location evidence="1">Membrane</location>
        <topology evidence="1">Single-pass membrane protein</topology>
    </subcellularLocation>
</comment>
<name>A0A6P5LSE4_PHACI</name>
<evidence type="ECO:0000256" key="7">
    <source>
        <dbReference type="SAM" id="Phobius"/>
    </source>
</evidence>
<dbReference type="Pfam" id="PF07686">
    <property type="entry name" value="V-set"/>
    <property type="match status" value="1"/>
</dbReference>
<evidence type="ECO:0000313" key="11">
    <source>
        <dbReference type="RefSeq" id="XP_020858961.1"/>
    </source>
</evidence>
<dbReference type="RefSeq" id="XP_020858961.1">
    <property type="nucleotide sequence ID" value="XM_021003302.1"/>
</dbReference>
<keyword evidence="4 7" id="KW-0472">Membrane</keyword>
<dbReference type="InterPro" id="IPR052659">
    <property type="entry name" value="Nectin/PVR"/>
</dbReference>
<keyword evidence="3 7" id="KW-1133">Transmembrane helix</keyword>
<feature type="signal peptide" evidence="8">
    <location>
        <begin position="1"/>
        <end position="24"/>
    </location>
</feature>
<keyword evidence="8" id="KW-0732">Signal</keyword>
<accession>A0A6P5LSE4</accession>
<evidence type="ECO:0000256" key="6">
    <source>
        <dbReference type="SAM" id="MobiDB-lite"/>
    </source>
</evidence>
<feature type="region of interest" description="Disordered" evidence="6">
    <location>
        <begin position="399"/>
        <end position="422"/>
    </location>
</feature>
<dbReference type="InterPro" id="IPR036179">
    <property type="entry name" value="Ig-like_dom_sf"/>
</dbReference>
<feature type="domain" description="Ig-like" evidence="9">
    <location>
        <begin position="252"/>
        <end position="342"/>
    </location>
</feature>
<dbReference type="InterPro" id="IPR013162">
    <property type="entry name" value="CD80_C2-set"/>
</dbReference>
<keyword evidence="5" id="KW-1015">Disulfide bond</keyword>
<dbReference type="InterPro" id="IPR007110">
    <property type="entry name" value="Ig-like_dom"/>
</dbReference>
<evidence type="ECO:0000256" key="5">
    <source>
        <dbReference type="ARBA" id="ARBA00023157"/>
    </source>
</evidence>
<dbReference type="FunFam" id="2.60.40.10:FF:000712">
    <property type="entry name" value="Poliovirus receptor homolog"/>
    <property type="match status" value="1"/>
</dbReference>
<dbReference type="InterPro" id="IPR013106">
    <property type="entry name" value="Ig_V-set"/>
</dbReference>
<feature type="domain" description="Ig-like" evidence="9">
    <location>
        <begin position="26"/>
        <end position="131"/>
    </location>
</feature>
<evidence type="ECO:0000256" key="4">
    <source>
        <dbReference type="ARBA" id="ARBA00023136"/>
    </source>
</evidence>
<keyword evidence="10" id="KW-1185">Reference proteome</keyword>
<dbReference type="GeneID" id="110219715"/>
<dbReference type="InterPro" id="IPR003599">
    <property type="entry name" value="Ig_sub"/>
</dbReference>
<organism evidence="10 11">
    <name type="scientific">Phascolarctos cinereus</name>
    <name type="common">Koala</name>
    <dbReference type="NCBI Taxonomy" id="38626"/>
    <lineage>
        <taxon>Eukaryota</taxon>
        <taxon>Metazoa</taxon>
        <taxon>Chordata</taxon>
        <taxon>Craniata</taxon>
        <taxon>Vertebrata</taxon>
        <taxon>Euteleostomi</taxon>
        <taxon>Mammalia</taxon>
        <taxon>Metatheria</taxon>
        <taxon>Diprotodontia</taxon>
        <taxon>Phascolarctidae</taxon>
        <taxon>Phascolarctos</taxon>
    </lineage>
</organism>
<evidence type="ECO:0000256" key="3">
    <source>
        <dbReference type="ARBA" id="ARBA00022989"/>
    </source>
</evidence>
<gene>
    <name evidence="11" type="primary">LOC110219715</name>
</gene>
<evidence type="ECO:0000259" key="9">
    <source>
        <dbReference type="PROSITE" id="PS50835"/>
    </source>
</evidence>
<feature type="transmembrane region" description="Helical" evidence="7">
    <location>
        <begin position="350"/>
        <end position="372"/>
    </location>
</feature>
<dbReference type="AlphaFoldDB" id="A0A6P5LSE4"/>
<evidence type="ECO:0000256" key="8">
    <source>
        <dbReference type="SAM" id="SignalP"/>
    </source>
</evidence>
<dbReference type="SUPFAM" id="SSF48726">
    <property type="entry name" value="Immunoglobulin"/>
    <property type="match status" value="3"/>
</dbReference>
<dbReference type="Gene3D" id="2.60.40.10">
    <property type="entry name" value="Immunoglobulins"/>
    <property type="match status" value="3"/>
</dbReference>
<evidence type="ECO:0000256" key="1">
    <source>
        <dbReference type="ARBA" id="ARBA00004167"/>
    </source>
</evidence>
<protein>
    <submittedName>
        <fullName evidence="11">Nectin-2-like</fullName>
    </submittedName>
</protein>
<feature type="chain" id="PRO_5027625278" evidence="8">
    <location>
        <begin position="25"/>
        <end position="422"/>
    </location>
</feature>
<dbReference type="InParanoid" id="A0A6P5LSE4"/>
<feature type="domain" description="Ig-like" evidence="9">
    <location>
        <begin position="153"/>
        <end position="245"/>
    </location>
</feature>
<dbReference type="GO" id="GO:0016020">
    <property type="term" value="C:membrane"/>
    <property type="evidence" value="ECO:0007669"/>
    <property type="project" value="UniProtKB-SubCell"/>
</dbReference>
<sequence length="422" mass="45305">MAQASPLPLPKLLLLLLLPPHLGAAPQTVQVNVSSVARGLLGAEVRLPCHLVPGEVEVQVSQVTWLRHDQTGGSVSIAVFHPIHGAGFPSTGPGEERLAFVSQSQGLGSEFQDATLVLQDLRVEDEANYTCEFATFPGGNSKGTTWLRVLAEPKNHIEAHEVTLGPGSMTMATCVSSGGRPPARIYWSSPPAGQSNETRTAGLASDTFTVTSRLTLIPTAQMNEKEVICKVEHETLSEPALLSITLVVRYSPKVSISSHDEDWYVGREKASLSCDAQSNPKPTAYNWSTASGFLPPTALSDGPKLVIHPVDWSVNTTFICQVTNAVGTGWANRTIHVKETLSSKESREKLVGTVVAIVVGLIGLGSILYCVLTRRCPGQGRQNYSPNRQVYTSVACTTSLPRPTQNTTADDVNQNDRQALPQ</sequence>
<dbReference type="InterPro" id="IPR013783">
    <property type="entry name" value="Ig-like_fold"/>
</dbReference>
<dbReference type="SMART" id="SM00409">
    <property type="entry name" value="IG"/>
    <property type="match status" value="3"/>
</dbReference>
<evidence type="ECO:0000313" key="10">
    <source>
        <dbReference type="Proteomes" id="UP000515140"/>
    </source>
</evidence>
<dbReference type="SMART" id="SM00406">
    <property type="entry name" value="IGv"/>
    <property type="match status" value="1"/>
</dbReference>
<evidence type="ECO:0000256" key="2">
    <source>
        <dbReference type="ARBA" id="ARBA00022692"/>
    </source>
</evidence>
<dbReference type="Pfam" id="PF08205">
    <property type="entry name" value="C2-set_2"/>
    <property type="match status" value="1"/>
</dbReference>
<dbReference type="Proteomes" id="UP000515140">
    <property type="component" value="Unplaced"/>
</dbReference>
<keyword evidence="2 7" id="KW-0812">Transmembrane</keyword>
<dbReference type="PANTHER" id="PTHR47387:SF1">
    <property type="entry name" value="NECTIN-2"/>
    <property type="match status" value="1"/>
</dbReference>
<reference evidence="11" key="1">
    <citation type="submission" date="2025-08" db="UniProtKB">
        <authorList>
            <consortium name="RefSeq"/>
        </authorList>
    </citation>
    <scope>IDENTIFICATION</scope>
    <source>
        <tissue evidence="11">Spleen</tissue>
    </source>
</reference>
<dbReference type="PROSITE" id="PS50835">
    <property type="entry name" value="IG_LIKE"/>
    <property type="match status" value="3"/>
</dbReference>
<proteinExistence type="predicted"/>
<dbReference type="PANTHER" id="PTHR47387">
    <property type="entry name" value="NECTIN-2"/>
    <property type="match status" value="1"/>
</dbReference>
<dbReference type="KEGG" id="pcw:110219715"/>